<dbReference type="InterPro" id="IPR012338">
    <property type="entry name" value="Beta-lactam/transpept-like"/>
</dbReference>
<dbReference type="RefSeq" id="WP_275594314.1">
    <property type="nucleotide sequence ID" value="NZ_CP102381.1"/>
</dbReference>
<dbReference type="PANTHER" id="PTHR30023:SF0">
    <property type="entry name" value="PENICILLIN-SENSITIVE CARBOXYPEPTIDASE A"/>
    <property type="match status" value="1"/>
</dbReference>
<keyword evidence="5" id="KW-1185">Reference proteome</keyword>
<evidence type="ECO:0000313" key="5">
    <source>
        <dbReference type="Proteomes" id="UP001222275"/>
    </source>
</evidence>
<protein>
    <submittedName>
        <fullName evidence="4">D-alanyl-D-alanine carboxypeptidase</fullName>
        <ecNumber evidence="4">3.4.16.4</ecNumber>
    </submittedName>
</protein>
<evidence type="ECO:0000256" key="2">
    <source>
        <dbReference type="ARBA" id="ARBA00022801"/>
    </source>
</evidence>
<accession>A0ABY8CA01</accession>
<comment type="similarity">
    <text evidence="1">Belongs to the peptidase S13 family.</text>
</comment>
<dbReference type="SUPFAM" id="SSF56601">
    <property type="entry name" value="beta-lactamase/transpeptidase-like"/>
    <property type="match status" value="1"/>
</dbReference>
<keyword evidence="4" id="KW-0645">Protease</keyword>
<proteinExistence type="inferred from homology"/>
<keyword evidence="2 4" id="KW-0378">Hydrolase</keyword>
<dbReference type="GO" id="GO:0009002">
    <property type="term" value="F:serine-type D-Ala-D-Ala carboxypeptidase activity"/>
    <property type="evidence" value="ECO:0007669"/>
    <property type="project" value="UniProtKB-EC"/>
</dbReference>
<organism evidence="4 5">
    <name type="scientific">Thiomicrorhabdus lithotrophica</name>
    <dbReference type="NCBI Taxonomy" id="2949997"/>
    <lineage>
        <taxon>Bacteria</taxon>
        <taxon>Pseudomonadati</taxon>
        <taxon>Pseudomonadota</taxon>
        <taxon>Gammaproteobacteria</taxon>
        <taxon>Thiotrichales</taxon>
        <taxon>Piscirickettsiaceae</taxon>
        <taxon>Thiomicrorhabdus</taxon>
    </lineage>
</organism>
<gene>
    <name evidence="4" type="ORF">NR989_08530</name>
</gene>
<keyword evidence="3" id="KW-0732">Signal</keyword>
<feature type="signal peptide" evidence="3">
    <location>
        <begin position="1"/>
        <end position="25"/>
    </location>
</feature>
<dbReference type="Gene3D" id="3.40.710.10">
    <property type="entry name" value="DD-peptidase/beta-lactamase superfamily"/>
    <property type="match status" value="2"/>
</dbReference>
<dbReference type="InterPro" id="IPR000667">
    <property type="entry name" value="Peptidase_S13"/>
</dbReference>
<dbReference type="EC" id="3.4.16.4" evidence="4"/>
<sequence>MTKVVFFISILFSTALLSVSGMVLAAKADVANVTLSGPSWQFFSKLEQAGFLLLDSNKHPLESKNSQQAYVPASTTKLITAYLALQHWGENHRFKTDFYLTQNAAQETTLIVKGYGDPFLVSEELILIAKRLKAKLEEQGIVNIETIQLDGSYYQPGLVMPGTGLSDNPYDAIPSAIAANFNSIYVLKRGKRLLSAEPQTPMTKSGLAVARTITSFKSKPSGKYKRVNLGTDSQLNQRYFAELLGVFLKQQGIEVANNVTFKTLENTTDNTATPVYTHLNSRTLAEVVKPMMQYSTNFIANQLALNLSVELLGGQASQDKVQLVYKKLLTEKFNWQTFYIEDGAGLSRNNRLAPSQLIDVLQSFKPWIKLLPEVEASVFAKSGTLIGVSTLAGYIKNEQGFLPFAMMINQKVPYRFRNRFAKELALAY</sequence>
<feature type="chain" id="PRO_5045662328" evidence="3">
    <location>
        <begin position="26"/>
        <end position="428"/>
    </location>
</feature>
<evidence type="ECO:0000256" key="1">
    <source>
        <dbReference type="ARBA" id="ARBA00006096"/>
    </source>
</evidence>
<dbReference type="EMBL" id="CP102381">
    <property type="protein sequence ID" value="WEJ62057.1"/>
    <property type="molecule type" value="Genomic_DNA"/>
</dbReference>
<keyword evidence="4" id="KW-0121">Carboxypeptidase</keyword>
<evidence type="ECO:0000256" key="3">
    <source>
        <dbReference type="SAM" id="SignalP"/>
    </source>
</evidence>
<dbReference type="Pfam" id="PF02113">
    <property type="entry name" value="Peptidase_S13"/>
    <property type="match status" value="1"/>
</dbReference>
<evidence type="ECO:0000313" key="4">
    <source>
        <dbReference type="EMBL" id="WEJ62057.1"/>
    </source>
</evidence>
<reference evidence="4 5" key="1">
    <citation type="submission" date="2022-06" db="EMBL/GenBank/DDBJ databases">
        <title>Thiomicrohabdus sp. nov, an obligately chemolithoautotrophic, sulfur-oxidizing bacterium isolated from beach of Guanyin Mountain. Amoy.</title>
        <authorList>
            <person name="Zhu H."/>
        </authorList>
    </citation>
    <scope>NUCLEOTIDE SEQUENCE [LARGE SCALE GENOMIC DNA]</scope>
    <source>
        <strain evidence="4 5">XGS-01</strain>
    </source>
</reference>
<dbReference type="PRINTS" id="PR00922">
    <property type="entry name" value="DADACBPTASE3"/>
</dbReference>
<dbReference type="Proteomes" id="UP001222275">
    <property type="component" value="Chromosome"/>
</dbReference>
<name>A0ABY8CA01_9GAMM</name>
<dbReference type="PANTHER" id="PTHR30023">
    <property type="entry name" value="D-ALANYL-D-ALANINE CARBOXYPEPTIDASE"/>
    <property type="match status" value="1"/>
</dbReference>